<feature type="region of interest" description="Disordered" evidence="1">
    <location>
        <begin position="1"/>
        <end position="24"/>
    </location>
</feature>
<feature type="region of interest" description="Disordered" evidence="1">
    <location>
        <begin position="73"/>
        <end position="101"/>
    </location>
</feature>
<feature type="compositionally biased region" description="Basic and acidic residues" evidence="1">
    <location>
        <begin position="85"/>
        <end position="96"/>
    </location>
</feature>
<dbReference type="RefSeq" id="XP_008029399.1">
    <property type="nucleotide sequence ID" value="XM_008031208.1"/>
</dbReference>
<dbReference type="GeneID" id="19402619"/>
<dbReference type="STRING" id="671987.R0ICV3"/>
<reference evidence="3 4" key="1">
    <citation type="journal article" date="2012" name="PLoS Pathog.">
        <title>Diverse lifestyles and strategies of plant pathogenesis encoded in the genomes of eighteen Dothideomycetes fungi.</title>
        <authorList>
            <person name="Ohm R.A."/>
            <person name="Feau N."/>
            <person name="Henrissat B."/>
            <person name="Schoch C.L."/>
            <person name="Horwitz B.A."/>
            <person name="Barry K.W."/>
            <person name="Condon B.J."/>
            <person name="Copeland A.C."/>
            <person name="Dhillon B."/>
            <person name="Glaser F."/>
            <person name="Hesse C.N."/>
            <person name="Kosti I."/>
            <person name="LaButti K."/>
            <person name="Lindquist E.A."/>
            <person name="Lucas S."/>
            <person name="Salamov A.A."/>
            <person name="Bradshaw R.E."/>
            <person name="Ciuffetti L."/>
            <person name="Hamelin R.C."/>
            <person name="Kema G.H.J."/>
            <person name="Lawrence C."/>
            <person name="Scott J.A."/>
            <person name="Spatafora J.W."/>
            <person name="Turgeon B.G."/>
            <person name="de Wit P.J.G.M."/>
            <person name="Zhong S."/>
            <person name="Goodwin S.B."/>
            <person name="Grigoriev I.V."/>
        </authorList>
    </citation>
    <scope>NUCLEOTIDE SEQUENCE [LARGE SCALE GENOMIC DNA]</scope>
    <source>
        <strain evidence="4">28A</strain>
    </source>
</reference>
<feature type="compositionally biased region" description="Basic residues" evidence="1">
    <location>
        <begin position="75"/>
        <end position="84"/>
    </location>
</feature>
<feature type="domain" description="Retrovirus-related Pol polyprotein from transposon TNT 1-94-like beta-barrel" evidence="2">
    <location>
        <begin position="140"/>
        <end position="221"/>
    </location>
</feature>
<evidence type="ECO:0000313" key="4">
    <source>
        <dbReference type="Proteomes" id="UP000016935"/>
    </source>
</evidence>
<dbReference type="HOGENOM" id="CLU_103201_0_0_1"/>
<protein>
    <recommendedName>
        <fullName evidence="2">Retrovirus-related Pol polyprotein from transposon TNT 1-94-like beta-barrel domain-containing protein</fullName>
    </recommendedName>
</protein>
<name>R0ICV3_EXST2</name>
<accession>R0ICV3</accession>
<reference evidence="3 4" key="2">
    <citation type="journal article" date="2013" name="PLoS Genet.">
        <title>Comparative genome structure, secondary metabolite, and effector coding capacity across Cochliobolus pathogens.</title>
        <authorList>
            <person name="Condon B.J."/>
            <person name="Leng Y."/>
            <person name="Wu D."/>
            <person name="Bushley K.E."/>
            <person name="Ohm R.A."/>
            <person name="Otillar R."/>
            <person name="Martin J."/>
            <person name="Schackwitz W."/>
            <person name="Grimwood J."/>
            <person name="MohdZainudin N."/>
            <person name="Xue C."/>
            <person name="Wang R."/>
            <person name="Manning V.A."/>
            <person name="Dhillon B."/>
            <person name="Tu Z.J."/>
            <person name="Steffenson B.J."/>
            <person name="Salamov A."/>
            <person name="Sun H."/>
            <person name="Lowry S."/>
            <person name="LaButti K."/>
            <person name="Han J."/>
            <person name="Copeland A."/>
            <person name="Lindquist E."/>
            <person name="Barry K."/>
            <person name="Schmutz J."/>
            <person name="Baker S.E."/>
            <person name="Ciuffetti L.M."/>
            <person name="Grigoriev I.V."/>
            <person name="Zhong S."/>
            <person name="Turgeon B.G."/>
        </authorList>
    </citation>
    <scope>NUCLEOTIDE SEQUENCE [LARGE SCALE GENOMIC DNA]</scope>
    <source>
        <strain evidence="4">28A</strain>
    </source>
</reference>
<sequence>MNGQSSPYNNKKRSRDSENKPEKPCLCGDSHFWGQCPYIDTALQQRGFVVDPEKAKKIADFEAKDNRGILNKIREKNRRFKKSKTRDTNKHNKATDSDSIEIDAGDPLAEQSLQHEAYAVFFSAFNNQRVAQQYPLAHSWTLDPATDIHICNNPAEFEWKAPAADDDVVLAGGTETKIEAWGEVKLPLSTPSGIKRTTLKRVALIQSFFTSLVSLSRLSSSNIHFDSGRNVLYRA</sequence>
<feature type="non-terminal residue" evidence="3">
    <location>
        <position position="235"/>
    </location>
</feature>
<evidence type="ECO:0000256" key="1">
    <source>
        <dbReference type="SAM" id="MobiDB-lite"/>
    </source>
</evidence>
<dbReference type="InterPro" id="IPR054722">
    <property type="entry name" value="PolX-like_BBD"/>
</dbReference>
<dbReference type="EMBL" id="KB908844">
    <property type="protein sequence ID" value="EOA83021.1"/>
    <property type="molecule type" value="Genomic_DNA"/>
</dbReference>
<keyword evidence="4" id="KW-1185">Reference proteome</keyword>
<dbReference type="AlphaFoldDB" id="R0ICV3"/>
<evidence type="ECO:0000313" key="3">
    <source>
        <dbReference type="EMBL" id="EOA83021.1"/>
    </source>
</evidence>
<dbReference type="Pfam" id="PF22936">
    <property type="entry name" value="Pol_BBD"/>
    <property type="match status" value="1"/>
</dbReference>
<proteinExistence type="predicted"/>
<dbReference type="OrthoDB" id="3762955at2759"/>
<evidence type="ECO:0000259" key="2">
    <source>
        <dbReference type="Pfam" id="PF22936"/>
    </source>
</evidence>
<dbReference type="Proteomes" id="UP000016935">
    <property type="component" value="Unassembled WGS sequence"/>
</dbReference>
<organism evidence="3 4">
    <name type="scientific">Exserohilum turcicum (strain 28A)</name>
    <name type="common">Northern leaf blight fungus</name>
    <name type="synonym">Setosphaeria turcica</name>
    <dbReference type="NCBI Taxonomy" id="671987"/>
    <lineage>
        <taxon>Eukaryota</taxon>
        <taxon>Fungi</taxon>
        <taxon>Dikarya</taxon>
        <taxon>Ascomycota</taxon>
        <taxon>Pezizomycotina</taxon>
        <taxon>Dothideomycetes</taxon>
        <taxon>Pleosporomycetidae</taxon>
        <taxon>Pleosporales</taxon>
        <taxon>Pleosporineae</taxon>
        <taxon>Pleosporaceae</taxon>
        <taxon>Exserohilum</taxon>
    </lineage>
</organism>
<gene>
    <name evidence="3" type="ORF">SETTUDRAFT_22993</name>
</gene>